<dbReference type="PANTHER" id="PTHR11361">
    <property type="entry name" value="DNA MISMATCH REPAIR PROTEIN MUTS FAMILY MEMBER"/>
    <property type="match status" value="1"/>
</dbReference>
<feature type="domain" description="DNA mismatch repair protein MutS connector" evidence="3">
    <location>
        <begin position="126"/>
        <end position="261"/>
    </location>
</feature>
<reference evidence="6" key="1">
    <citation type="submission" date="2025-08" db="UniProtKB">
        <authorList>
            <consortium name="RefSeq"/>
        </authorList>
    </citation>
    <scope>IDENTIFICATION</scope>
    <source>
        <tissue evidence="6">Muscle</tissue>
    </source>
</reference>
<dbReference type="InterPro" id="IPR007696">
    <property type="entry name" value="DNA_mismatch_repair_MutS_core"/>
</dbReference>
<dbReference type="InterPro" id="IPR036678">
    <property type="entry name" value="MutS_con_dom_sf"/>
</dbReference>
<comment type="similarity">
    <text evidence="1">Belongs to the DNA mismatch repair MutS family.</text>
</comment>
<dbReference type="InterPro" id="IPR036187">
    <property type="entry name" value="DNA_mismatch_repair_MutS_sf"/>
</dbReference>
<feature type="non-terminal residue" evidence="6">
    <location>
        <position position="545"/>
    </location>
</feature>
<dbReference type="PANTHER" id="PTHR11361:SF21">
    <property type="entry name" value="MUTS PROTEIN HOMOLOG 4"/>
    <property type="match status" value="1"/>
</dbReference>
<feature type="compositionally biased region" description="Low complexity" evidence="2">
    <location>
        <begin position="38"/>
        <end position="48"/>
    </location>
</feature>
<accession>A0ABM1BA68</accession>
<dbReference type="InterPro" id="IPR007860">
    <property type="entry name" value="DNA_mmatch_repair_MutS_con_dom"/>
</dbReference>
<dbReference type="Pfam" id="PF05192">
    <property type="entry name" value="MutS_III"/>
    <property type="match status" value="1"/>
</dbReference>
<gene>
    <name evidence="6" type="primary">LOC106462540</name>
</gene>
<evidence type="ECO:0000259" key="3">
    <source>
        <dbReference type="Pfam" id="PF05188"/>
    </source>
</evidence>
<dbReference type="GeneID" id="106462540"/>
<sequence>MIPYTLLIYIPDFSELKTATHSRQPTSAGEVPIKANKSSSSCFSSPTLSKRRPRPRQQNPLLCNQLVGTNRGSFTVSSGRTPGSCHRLRGRTPLSRTTTSTCTDHIHRTPRVSTSTTTLYAPEKSIIVAIVEGRGLARGEVGMASLDLRNPELLLSQFSDSQAYVKVLTKLRILEPIEIIVPNTAWENVTGSRIVQQITDQYPDTTIATVQRKYFNEAKGLQYINHLCVPEYSSVEMEVATKYYCLAAGAALLKYVEFIQNVLYAPHSLKIIFRGSENTAVIDFATAKNLELLVNLCDPKSDHSLFGILHHTKTVGGSRFLRANILQPPCHQETIETRLNCVEELTENEELFFSLQAVLGRFLDVEHLLSLCIQIPKQENTRTAEQKITNIIYLKHTLELVEPLRAALDHSNNPLFRTYYESLKDDRFEELLEIIHQVVHDDTRYQKGALNMRSQKCFAIKPNINGLLDVARRMYTESMDDIVEMIRQLGEKHNLPLKTNYNMLKGFYIQLYCDRRSNITVKNLPPVFIKVVKNKNTLNFTTEDL</sequence>
<organism evidence="5 6">
    <name type="scientific">Limulus polyphemus</name>
    <name type="common">Atlantic horseshoe crab</name>
    <dbReference type="NCBI Taxonomy" id="6850"/>
    <lineage>
        <taxon>Eukaryota</taxon>
        <taxon>Metazoa</taxon>
        <taxon>Ecdysozoa</taxon>
        <taxon>Arthropoda</taxon>
        <taxon>Chelicerata</taxon>
        <taxon>Merostomata</taxon>
        <taxon>Xiphosura</taxon>
        <taxon>Limulidae</taxon>
        <taxon>Limulus</taxon>
    </lineage>
</organism>
<proteinExistence type="inferred from homology"/>
<feature type="region of interest" description="Disordered" evidence="2">
    <location>
        <begin position="19"/>
        <end position="59"/>
    </location>
</feature>
<name>A0ABM1BA68_LIMPO</name>
<evidence type="ECO:0000256" key="2">
    <source>
        <dbReference type="SAM" id="MobiDB-lite"/>
    </source>
</evidence>
<protein>
    <submittedName>
        <fullName evidence="6">MutS protein homolog 4-like</fullName>
    </submittedName>
</protein>
<dbReference type="SUPFAM" id="SSF48334">
    <property type="entry name" value="DNA repair protein MutS, domain III"/>
    <property type="match status" value="1"/>
</dbReference>
<dbReference type="Gene3D" id="3.30.420.110">
    <property type="entry name" value="MutS, connector domain"/>
    <property type="match status" value="1"/>
</dbReference>
<keyword evidence="5" id="KW-1185">Reference proteome</keyword>
<dbReference type="SUPFAM" id="SSF53150">
    <property type="entry name" value="DNA repair protein MutS, domain II"/>
    <property type="match status" value="1"/>
</dbReference>
<evidence type="ECO:0000313" key="6">
    <source>
        <dbReference type="RefSeq" id="XP_013777928.1"/>
    </source>
</evidence>
<feature type="domain" description="DNA mismatch repair protein MutS core" evidence="4">
    <location>
        <begin position="285"/>
        <end position="478"/>
    </location>
</feature>
<evidence type="ECO:0000256" key="1">
    <source>
        <dbReference type="ARBA" id="ARBA00006271"/>
    </source>
</evidence>
<dbReference type="Pfam" id="PF05188">
    <property type="entry name" value="MutS_II"/>
    <property type="match status" value="1"/>
</dbReference>
<dbReference type="RefSeq" id="XP_013777928.1">
    <property type="nucleotide sequence ID" value="XM_013922474.1"/>
</dbReference>
<evidence type="ECO:0000259" key="4">
    <source>
        <dbReference type="Pfam" id="PF05192"/>
    </source>
</evidence>
<dbReference type="Proteomes" id="UP000694941">
    <property type="component" value="Unplaced"/>
</dbReference>
<evidence type="ECO:0000313" key="5">
    <source>
        <dbReference type="Proteomes" id="UP000694941"/>
    </source>
</evidence>
<dbReference type="InterPro" id="IPR045076">
    <property type="entry name" value="MutS"/>
</dbReference>
<dbReference type="Gene3D" id="1.10.1420.10">
    <property type="match status" value="2"/>
</dbReference>